<feature type="non-terminal residue" evidence="2">
    <location>
        <position position="49"/>
    </location>
</feature>
<evidence type="ECO:0000313" key="2">
    <source>
        <dbReference type="EMBL" id="CAK0883633.1"/>
    </source>
</evidence>
<organism evidence="2 3">
    <name type="scientific">Prorocentrum cordatum</name>
    <dbReference type="NCBI Taxonomy" id="2364126"/>
    <lineage>
        <taxon>Eukaryota</taxon>
        <taxon>Sar</taxon>
        <taxon>Alveolata</taxon>
        <taxon>Dinophyceae</taxon>
        <taxon>Prorocentrales</taxon>
        <taxon>Prorocentraceae</taxon>
        <taxon>Prorocentrum</taxon>
    </lineage>
</organism>
<feature type="non-terminal residue" evidence="2">
    <location>
        <position position="1"/>
    </location>
</feature>
<sequence length="49" mass="5547">ISSGCRSCWRLRQRRKVAWSQTTSMSSGSRSATRSPCQQRGRRCRDGTA</sequence>
<comment type="caution">
    <text evidence="2">The sequence shown here is derived from an EMBL/GenBank/DDBJ whole genome shotgun (WGS) entry which is preliminary data.</text>
</comment>
<feature type="compositionally biased region" description="Low complexity" evidence="1">
    <location>
        <begin position="20"/>
        <end position="35"/>
    </location>
</feature>
<reference evidence="2" key="1">
    <citation type="submission" date="2023-10" db="EMBL/GenBank/DDBJ databases">
        <authorList>
            <person name="Chen Y."/>
            <person name="Shah S."/>
            <person name="Dougan E. K."/>
            <person name="Thang M."/>
            <person name="Chan C."/>
        </authorList>
    </citation>
    <scope>NUCLEOTIDE SEQUENCE [LARGE SCALE GENOMIC DNA]</scope>
</reference>
<accession>A0ABN9WEK0</accession>
<protein>
    <submittedName>
        <fullName evidence="2">Uncharacterized protein</fullName>
    </submittedName>
</protein>
<keyword evidence="3" id="KW-1185">Reference proteome</keyword>
<dbReference type="Proteomes" id="UP001189429">
    <property type="component" value="Unassembled WGS sequence"/>
</dbReference>
<proteinExistence type="predicted"/>
<evidence type="ECO:0000313" key="3">
    <source>
        <dbReference type="Proteomes" id="UP001189429"/>
    </source>
</evidence>
<evidence type="ECO:0000256" key="1">
    <source>
        <dbReference type="SAM" id="MobiDB-lite"/>
    </source>
</evidence>
<dbReference type="EMBL" id="CAUYUJ010018441">
    <property type="protein sequence ID" value="CAK0883633.1"/>
    <property type="molecule type" value="Genomic_DNA"/>
</dbReference>
<feature type="region of interest" description="Disordered" evidence="1">
    <location>
        <begin position="19"/>
        <end position="49"/>
    </location>
</feature>
<gene>
    <name evidence="2" type="ORF">PCOR1329_LOCUS65801</name>
</gene>
<name>A0ABN9WEK0_9DINO</name>